<dbReference type="OrthoDB" id="6412187at2759"/>
<evidence type="ECO:0000313" key="2">
    <source>
        <dbReference type="EMBL" id="RWS11323.1"/>
    </source>
</evidence>
<dbReference type="PANTHER" id="PTHR10974">
    <property type="entry name" value="FI08016P-RELATED"/>
    <property type="match status" value="1"/>
</dbReference>
<dbReference type="Pfam" id="PF02995">
    <property type="entry name" value="DUF229"/>
    <property type="match status" value="1"/>
</dbReference>
<keyword evidence="3" id="KW-1185">Reference proteome</keyword>
<sequence length="570" mass="66239">MRVKTKVKRKLIAISVIISFVSLSYFYTQNVFESKFFEEWKSLRSSLNASGECLLPLNVNPFDSRVTPYLIKMPNRIHCPKTELSRFYSIGANGESLTFVDENGILKKLNVPHHLNCVYQNFSRKGDSDDEIVYSEEKPLLSELNLIALNIEFVSVKCHENGDLVYSNTHFYPSTLKQLPKSDEYLPSVIILVIESMSRLNYLRFLKQTKSAFESLGNFFYLKGLTKLADNSFPNMVPLLAGLRPYEGEFPPNVRPDEGPYDDLPFVWKEFAKKNYLTALLEDCPEFTLFNYIAKGFKQKPTDWYLRPYWLHIYGQSSASSLSYCYNKNSKLDLFLEQVKIFLEKARDVPKFLFSFFIEVTHTDFNKAQLLDSHYAKFINEQKDQLNDSIVFLMGDHGNRYGAFLETNIGRIEERMPLLGIHLPIKLTENEPHLAKFLRINSERLTTWLDAYQLLLDVAHSNYTIIEKKEKKRQYSLWREEVPVDRTCNEALIPDNYCVCEQKIEVNGTEKFVQEAARILVDHGHIRVCIWVTLKSLKREIPVPQLFAIGLGHINIRGMCDHFSMLEKKI</sequence>
<proteinExistence type="predicted"/>
<dbReference type="Proteomes" id="UP000285301">
    <property type="component" value="Unassembled WGS sequence"/>
</dbReference>
<dbReference type="FunFam" id="3.40.720.10:FF:000017">
    <property type="entry name" value="Predicted protein"/>
    <property type="match status" value="1"/>
</dbReference>
<keyword evidence="1" id="KW-0472">Membrane</keyword>
<dbReference type="Gene3D" id="3.40.720.10">
    <property type="entry name" value="Alkaline Phosphatase, subunit A"/>
    <property type="match status" value="1"/>
</dbReference>
<comment type="caution">
    <text evidence="2">The sequence shown here is derived from an EMBL/GenBank/DDBJ whole genome shotgun (WGS) entry which is preliminary data.</text>
</comment>
<evidence type="ECO:0000313" key="3">
    <source>
        <dbReference type="Proteomes" id="UP000285301"/>
    </source>
</evidence>
<accession>A0A3S3SA39</accession>
<protein>
    <submittedName>
        <fullName evidence="2">Uncharacterized protein</fullName>
    </submittedName>
</protein>
<dbReference type="InterPro" id="IPR017850">
    <property type="entry name" value="Alkaline_phosphatase_core_sf"/>
</dbReference>
<dbReference type="STRING" id="1965070.A0A3S3SA39"/>
<organism evidence="2 3">
    <name type="scientific">Dinothrombium tinctorium</name>
    <dbReference type="NCBI Taxonomy" id="1965070"/>
    <lineage>
        <taxon>Eukaryota</taxon>
        <taxon>Metazoa</taxon>
        <taxon>Ecdysozoa</taxon>
        <taxon>Arthropoda</taxon>
        <taxon>Chelicerata</taxon>
        <taxon>Arachnida</taxon>
        <taxon>Acari</taxon>
        <taxon>Acariformes</taxon>
        <taxon>Trombidiformes</taxon>
        <taxon>Prostigmata</taxon>
        <taxon>Anystina</taxon>
        <taxon>Parasitengona</taxon>
        <taxon>Trombidioidea</taxon>
        <taxon>Trombidiidae</taxon>
        <taxon>Dinothrombium</taxon>
    </lineage>
</organism>
<name>A0A3S3SA39_9ACAR</name>
<feature type="transmembrane region" description="Helical" evidence="1">
    <location>
        <begin position="12"/>
        <end position="28"/>
    </location>
</feature>
<gene>
    <name evidence="2" type="ORF">B4U79_13451</name>
</gene>
<dbReference type="EMBL" id="NCKU01001764">
    <property type="protein sequence ID" value="RWS11323.1"/>
    <property type="molecule type" value="Genomic_DNA"/>
</dbReference>
<dbReference type="PANTHER" id="PTHR10974:SF48">
    <property type="entry name" value="SULFATASE DOMAIN-CONTAINING PROTEIN"/>
    <property type="match status" value="1"/>
</dbReference>
<dbReference type="AlphaFoldDB" id="A0A3S3SA39"/>
<dbReference type="CDD" id="cd16021">
    <property type="entry name" value="ALP_like"/>
    <property type="match status" value="1"/>
</dbReference>
<dbReference type="SUPFAM" id="SSF53649">
    <property type="entry name" value="Alkaline phosphatase-like"/>
    <property type="match status" value="1"/>
</dbReference>
<dbReference type="InterPro" id="IPR004245">
    <property type="entry name" value="DUF229"/>
</dbReference>
<keyword evidence="1" id="KW-1133">Transmembrane helix</keyword>
<dbReference type="GO" id="GO:0005615">
    <property type="term" value="C:extracellular space"/>
    <property type="evidence" value="ECO:0007669"/>
    <property type="project" value="TreeGrafter"/>
</dbReference>
<keyword evidence="1" id="KW-0812">Transmembrane</keyword>
<reference evidence="2 3" key="1">
    <citation type="journal article" date="2018" name="Gigascience">
        <title>Genomes of trombidid mites reveal novel predicted allergens and laterally-transferred genes associated with secondary metabolism.</title>
        <authorList>
            <person name="Dong X."/>
            <person name="Chaisiri K."/>
            <person name="Xia D."/>
            <person name="Armstrong S.D."/>
            <person name="Fang Y."/>
            <person name="Donnelly M.J."/>
            <person name="Kadowaki T."/>
            <person name="McGarry J.W."/>
            <person name="Darby A.C."/>
            <person name="Makepeace B.L."/>
        </authorList>
    </citation>
    <scope>NUCLEOTIDE SEQUENCE [LARGE SCALE GENOMIC DNA]</scope>
    <source>
        <strain evidence="2">UoL-WK</strain>
    </source>
</reference>
<evidence type="ECO:0000256" key="1">
    <source>
        <dbReference type="SAM" id="Phobius"/>
    </source>
</evidence>